<keyword evidence="1" id="KW-0812">Transmembrane</keyword>
<dbReference type="STRING" id="413882.AAW51_2943"/>
<sequence length="149" mass="16259">MKGYPRWFTPCLLWALAALLLTGLLLVPTMLEMRLDWDPGWRLGGAARLATASLHAALAFGCTLFLGALWSVHMRAGWGRRRHRTTGLTLALLALALIVTALGVYYLADETLASGIALLHTVLGLVACACLALHWAQARHPHGQRRRAT</sequence>
<dbReference type="EMBL" id="CP011371">
    <property type="protein sequence ID" value="AKJ29634.1"/>
    <property type="molecule type" value="Genomic_DNA"/>
</dbReference>
<evidence type="ECO:0000313" key="3">
    <source>
        <dbReference type="Proteomes" id="UP000035352"/>
    </source>
</evidence>
<evidence type="ECO:0000256" key="1">
    <source>
        <dbReference type="SAM" id="Phobius"/>
    </source>
</evidence>
<keyword evidence="3" id="KW-1185">Reference proteome</keyword>
<reference evidence="2 3" key="1">
    <citation type="submission" date="2015-05" db="EMBL/GenBank/DDBJ databases">
        <authorList>
            <person name="Tang B."/>
            <person name="Yu Y."/>
        </authorList>
    </citation>
    <scope>NUCLEOTIDE SEQUENCE [LARGE SCALE GENOMIC DNA]</scope>
    <source>
        <strain evidence="2 3">DSM 7029</strain>
    </source>
</reference>
<dbReference type="AlphaFoldDB" id="A0A0G3BJK3"/>
<feature type="transmembrane region" description="Helical" evidence="1">
    <location>
        <begin position="85"/>
        <end position="108"/>
    </location>
</feature>
<dbReference type="Proteomes" id="UP000035352">
    <property type="component" value="Chromosome"/>
</dbReference>
<dbReference type="KEGG" id="pbh:AAW51_2943"/>
<feature type="transmembrane region" description="Helical" evidence="1">
    <location>
        <begin position="50"/>
        <end position="73"/>
    </location>
</feature>
<organism evidence="2 3">
    <name type="scientific">Caldimonas brevitalea</name>
    <dbReference type="NCBI Taxonomy" id="413882"/>
    <lineage>
        <taxon>Bacteria</taxon>
        <taxon>Pseudomonadati</taxon>
        <taxon>Pseudomonadota</taxon>
        <taxon>Betaproteobacteria</taxon>
        <taxon>Burkholderiales</taxon>
        <taxon>Sphaerotilaceae</taxon>
        <taxon>Caldimonas</taxon>
    </lineage>
</organism>
<feature type="transmembrane region" description="Helical" evidence="1">
    <location>
        <begin position="114"/>
        <end position="136"/>
    </location>
</feature>
<accession>A0A0G3BJK3</accession>
<name>A0A0G3BJK3_9BURK</name>
<evidence type="ECO:0008006" key="4">
    <source>
        <dbReference type="Google" id="ProtNLM"/>
    </source>
</evidence>
<protein>
    <recommendedName>
        <fullName evidence="4">DUF4405 domain-containing protein</fullName>
    </recommendedName>
</protein>
<evidence type="ECO:0000313" key="2">
    <source>
        <dbReference type="EMBL" id="AKJ29634.1"/>
    </source>
</evidence>
<gene>
    <name evidence="2" type="ORF">AAW51_2943</name>
</gene>
<keyword evidence="1" id="KW-0472">Membrane</keyword>
<dbReference type="RefSeq" id="WP_047195200.1">
    <property type="nucleotide sequence ID" value="NZ_CP011371.1"/>
</dbReference>
<proteinExistence type="predicted"/>
<keyword evidence="1" id="KW-1133">Transmembrane helix</keyword>